<evidence type="ECO:0000313" key="2">
    <source>
        <dbReference type="EMBL" id="BAH77247.1"/>
    </source>
</evidence>
<name>C4XMB9_SOLM1</name>
<dbReference type="STRING" id="573370.DMR_37560"/>
<feature type="transmembrane region" description="Helical" evidence="1">
    <location>
        <begin position="20"/>
        <end position="40"/>
    </location>
</feature>
<gene>
    <name evidence="2" type="ordered locus">DMR_37560</name>
</gene>
<dbReference type="KEGG" id="dma:DMR_37560"/>
<keyword evidence="1" id="KW-0812">Transmembrane</keyword>
<accession>C4XMB9</accession>
<keyword evidence="3" id="KW-1185">Reference proteome</keyword>
<organism evidence="2 3">
    <name type="scientific">Solidesulfovibrio magneticus (strain ATCC 700980 / DSM 13731 / RS-1)</name>
    <name type="common">Desulfovibrio magneticus</name>
    <dbReference type="NCBI Taxonomy" id="573370"/>
    <lineage>
        <taxon>Bacteria</taxon>
        <taxon>Pseudomonadati</taxon>
        <taxon>Thermodesulfobacteriota</taxon>
        <taxon>Desulfovibrionia</taxon>
        <taxon>Desulfovibrionales</taxon>
        <taxon>Desulfovibrionaceae</taxon>
        <taxon>Solidesulfovibrio</taxon>
    </lineage>
</organism>
<protein>
    <submittedName>
        <fullName evidence="2">Hypothetical membrane protein</fullName>
    </submittedName>
</protein>
<dbReference type="Proteomes" id="UP000009071">
    <property type="component" value="Chromosome"/>
</dbReference>
<keyword evidence="1" id="KW-1133">Transmembrane helix</keyword>
<sequence>MSGSGLAARPNTSMSVVVGFAFMPLVDMVMAAVLPGMVVVMDAFPRAVVVGMLVLVGMFVGVRVDMTVAVLSHPRMLMFMLVLMGMFVGMVMVVFVVALHGCLLFAAAWPFLSRLPRRHVSCSHRTPGMSSSRCCLWAHTKARLTSTAWPRGRMMRAGHGVLASFKPTYAPALMSRPLKNTIVFFKETNGFSSLTTKPHMRFSRTRH</sequence>
<feature type="transmembrane region" description="Helical" evidence="1">
    <location>
        <begin position="47"/>
        <end position="64"/>
    </location>
</feature>
<feature type="transmembrane region" description="Helical" evidence="1">
    <location>
        <begin position="76"/>
        <end position="109"/>
    </location>
</feature>
<evidence type="ECO:0000313" key="3">
    <source>
        <dbReference type="Proteomes" id="UP000009071"/>
    </source>
</evidence>
<dbReference type="HOGENOM" id="CLU_1324636_0_0_7"/>
<proteinExistence type="predicted"/>
<reference evidence="2 3" key="1">
    <citation type="journal article" date="2009" name="Genome Res.">
        <title>Whole genome sequence of Desulfovibrio magneticus strain RS-1 revealed common gene clusters in magnetotactic bacteria.</title>
        <authorList>
            <person name="Nakazawa H."/>
            <person name="Arakaki A."/>
            <person name="Narita-Yamada S."/>
            <person name="Yashiro I."/>
            <person name="Jinno K."/>
            <person name="Aoki N."/>
            <person name="Tsuruyama A."/>
            <person name="Okamura Y."/>
            <person name="Tanikawa S."/>
            <person name="Fujita N."/>
            <person name="Takeyama H."/>
            <person name="Matsunaga T."/>
        </authorList>
    </citation>
    <scope>NUCLEOTIDE SEQUENCE [LARGE SCALE GENOMIC DNA]</scope>
    <source>
        <strain evidence="3">ATCC 700980 / DSM 13731 / RS-1</strain>
    </source>
</reference>
<dbReference type="AlphaFoldDB" id="C4XMB9"/>
<evidence type="ECO:0000256" key="1">
    <source>
        <dbReference type="SAM" id="Phobius"/>
    </source>
</evidence>
<dbReference type="eggNOG" id="ENOG50318GA">
    <property type="taxonomic scope" value="Bacteria"/>
</dbReference>
<dbReference type="EMBL" id="AP010904">
    <property type="protein sequence ID" value="BAH77247.1"/>
    <property type="molecule type" value="Genomic_DNA"/>
</dbReference>
<keyword evidence="1" id="KW-0472">Membrane</keyword>